<keyword evidence="1" id="KW-0812">Transmembrane</keyword>
<keyword evidence="3" id="KW-1185">Reference proteome</keyword>
<keyword evidence="1" id="KW-0472">Membrane</keyword>
<feature type="transmembrane region" description="Helical" evidence="1">
    <location>
        <begin position="41"/>
        <end position="63"/>
    </location>
</feature>
<dbReference type="InterPro" id="IPR021529">
    <property type="entry name" value="DUF2798"/>
</dbReference>
<dbReference type="Proteomes" id="UP001501169">
    <property type="component" value="Unassembled WGS sequence"/>
</dbReference>
<sequence length="82" mass="9274">MLPARFQPILFAFIMSGFMAFLMSGILTFINLGWFSGFFQAWINAYLYAHACAFPLVFIFAPLSRKLSMRLTQAAGPRISDN</sequence>
<accession>A0ABN1DP67</accession>
<dbReference type="RefSeq" id="WP_134052616.1">
    <property type="nucleotide sequence ID" value="NZ_BAAAEO010000002.1"/>
</dbReference>
<name>A0ABN1DP67_9GAMM</name>
<evidence type="ECO:0000313" key="3">
    <source>
        <dbReference type="Proteomes" id="UP001501169"/>
    </source>
</evidence>
<comment type="caution">
    <text evidence="2">The sequence shown here is derived from an EMBL/GenBank/DDBJ whole genome shotgun (WGS) entry which is preliminary data.</text>
</comment>
<dbReference type="EMBL" id="BAAAEO010000002">
    <property type="protein sequence ID" value="GAA0548519.1"/>
    <property type="molecule type" value="Genomic_DNA"/>
</dbReference>
<proteinExistence type="predicted"/>
<gene>
    <name evidence="2" type="ORF">GCM10009098_15160</name>
</gene>
<organism evidence="2 3">
    <name type="scientific">Rheinheimera aquimaris</name>
    <dbReference type="NCBI Taxonomy" id="412437"/>
    <lineage>
        <taxon>Bacteria</taxon>
        <taxon>Pseudomonadati</taxon>
        <taxon>Pseudomonadota</taxon>
        <taxon>Gammaproteobacteria</taxon>
        <taxon>Chromatiales</taxon>
        <taxon>Chromatiaceae</taxon>
        <taxon>Rheinheimera</taxon>
    </lineage>
</organism>
<evidence type="ECO:0000256" key="1">
    <source>
        <dbReference type="SAM" id="Phobius"/>
    </source>
</evidence>
<keyword evidence="1" id="KW-1133">Transmembrane helix</keyword>
<dbReference type="Pfam" id="PF11391">
    <property type="entry name" value="DUF2798"/>
    <property type="match status" value="1"/>
</dbReference>
<evidence type="ECO:0008006" key="4">
    <source>
        <dbReference type="Google" id="ProtNLM"/>
    </source>
</evidence>
<feature type="transmembrane region" description="Helical" evidence="1">
    <location>
        <begin position="9"/>
        <end position="35"/>
    </location>
</feature>
<evidence type="ECO:0000313" key="2">
    <source>
        <dbReference type="EMBL" id="GAA0548519.1"/>
    </source>
</evidence>
<reference evidence="2 3" key="1">
    <citation type="journal article" date="2019" name="Int. J. Syst. Evol. Microbiol.">
        <title>The Global Catalogue of Microorganisms (GCM) 10K type strain sequencing project: providing services to taxonomists for standard genome sequencing and annotation.</title>
        <authorList>
            <consortium name="The Broad Institute Genomics Platform"/>
            <consortium name="The Broad Institute Genome Sequencing Center for Infectious Disease"/>
            <person name="Wu L."/>
            <person name="Ma J."/>
        </authorList>
    </citation>
    <scope>NUCLEOTIDE SEQUENCE [LARGE SCALE GENOMIC DNA]</scope>
    <source>
        <strain evidence="2 3">JCM 14331</strain>
    </source>
</reference>
<protein>
    <recommendedName>
        <fullName evidence="4">DUF2798 domain-containing protein</fullName>
    </recommendedName>
</protein>